<proteinExistence type="predicted"/>
<comment type="caution">
    <text evidence="1">The sequence shown here is derived from an EMBL/GenBank/DDBJ whole genome shotgun (WGS) entry which is preliminary data.</text>
</comment>
<dbReference type="EMBL" id="JABAGA010000018">
    <property type="protein sequence ID" value="NMF10430.1"/>
    <property type="molecule type" value="Genomic_DNA"/>
</dbReference>
<organism evidence="1 2">
    <name type="scientific">Corynebacterium xerosis</name>
    <dbReference type="NCBI Taxonomy" id="1725"/>
    <lineage>
        <taxon>Bacteria</taxon>
        <taxon>Bacillati</taxon>
        <taxon>Actinomycetota</taxon>
        <taxon>Actinomycetes</taxon>
        <taxon>Mycobacteriales</taxon>
        <taxon>Corynebacteriaceae</taxon>
        <taxon>Corynebacterium</taxon>
    </lineage>
</organism>
<dbReference type="AlphaFoldDB" id="A0A7X9XUH3"/>
<accession>A0A7X9XUH3</accession>
<sequence length="92" mass="9729">MEGEAATWTPFLDVYRTVCTPATFDDADISIDDVLRPIDTGALNSAPEIPDSFTAAIDTMRTALGNGAIAATPTPTASVDYSVQADEHKPEL</sequence>
<evidence type="ECO:0000313" key="1">
    <source>
        <dbReference type="EMBL" id="NMF10430.1"/>
    </source>
</evidence>
<reference evidence="1 2" key="1">
    <citation type="submission" date="2020-04" db="EMBL/GenBank/DDBJ databases">
        <authorList>
            <person name="Hitch T.C.A."/>
            <person name="Wylensek D."/>
            <person name="Clavel T."/>
        </authorList>
    </citation>
    <scope>NUCLEOTIDE SEQUENCE [LARGE SCALE GENOMIC DNA]</scope>
    <source>
        <strain evidence="1 2">BL-383-APC-2I</strain>
    </source>
</reference>
<evidence type="ECO:0000313" key="2">
    <source>
        <dbReference type="Proteomes" id="UP000589552"/>
    </source>
</evidence>
<name>A0A7X9XUH3_9CORY</name>
<gene>
    <name evidence="1" type="ORF">HF852_12700</name>
</gene>
<dbReference type="RefSeq" id="WP_168938511.1">
    <property type="nucleotide sequence ID" value="NZ_JABAGA010000018.1"/>
</dbReference>
<protein>
    <submittedName>
        <fullName evidence="1">Uncharacterized protein</fullName>
    </submittedName>
</protein>
<dbReference type="Proteomes" id="UP000589552">
    <property type="component" value="Unassembled WGS sequence"/>
</dbReference>